<proteinExistence type="predicted"/>
<dbReference type="Pfam" id="PF13709">
    <property type="entry name" value="DUF4159"/>
    <property type="match status" value="1"/>
</dbReference>
<dbReference type="InterPro" id="IPR025297">
    <property type="entry name" value="DUF4159"/>
</dbReference>
<dbReference type="Gene3D" id="3.40.50.880">
    <property type="match status" value="1"/>
</dbReference>
<organism evidence="4 5">
    <name type="scientific">Methylocystis iwaonis</name>
    <dbReference type="NCBI Taxonomy" id="2885079"/>
    <lineage>
        <taxon>Bacteria</taxon>
        <taxon>Pseudomonadati</taxon>
        <taxon>Pseudomonadota</taxon>
        <taxon>Alphaproteobacteria</taxon>
        <taxon>Hyphomicrobiales</taxon>
        <taxon>Methylocystaceae</taxon>
        <taxon>Methylocystis</taxon>
    </lineage>
</organism>
<feature type="domain" description="DUF4159" evidence="3">
    <location>
        <begin position="692"/>
        <end position="909"/>
    </location>
</feature>
<evidence type="ECO:0000313" key="5">
    <source>
        <dbReference type="Proteomes" id="UP001317629"/>
    </source>
</evidence>
<protein>
    <submittedName>
        <fullName evidence="4">LytTR family transcriptional regulator</fullName>
    </submittedName>
</protein>
<dbReference type="InterPro" id="IPR024163">
    <property type="entry name" value="Aerotolerance_reg_N"/>
</dbReference>
<keyword evidence="1" id="KW-0472">Membrane</keyword>
<dbReference type="PANTHER" id="PTHR37464">
    <property type="entry name" value="BLL2463 PROTEIN"/>
    <property type="match status" value="1"/>
</dbReference>
<reference evidence="4 5" key="1">
    <citation type="journal article" date="2023" name="Int. J. Syst. Evol. Microbiol.">
        <title>Methylocystis iwaonis sp. nov., a type II methane-oxidizing bacterium from surface soil of a rice paddy field in Japan, and emended description of the genus Methylocystis (ex Whittenbury et al. 1970) Bowman et al. 1993.</title>
        <authorList>
            <person name="Kaise H."/>
            <person name="Sawadogo J.B."/>
            <person name="Alam M.S."/>
            <person name="Ueno C."/>
            <person name="Dianou D."/>
            <person name="Shinjo R."/>
            <person name="Asakawa S."/>
        </authorList>
    </citation>
    <scope>NUCLEOTIDE SEQUENCE [LARGE SCALE GENOMIC DNA]</scope>
    <source>
        <strain evidence="4 5">SS37A-Re</strain>
    </source>
</reference>
<keyword evidence="1" id="KW-0812">Transmembrane</keyword>
<dbReference type="EMBL" id="AP027142">
    <property type="protein sequence ID" value="BDV34542.1"/>
    <property type="molecule type" value="Genomic_DNA"/>
</dbReference>
<evidence type="ECO:0000256" key="1">
    <source>
        <dbReference type="SAM" id="Phobius"/>
    </source>
</evidence>
<dbReference type="PANTHER" id="PTHR37464:SF1">
    <property type="entry name" value="BLL2463 PROTEIN"/>
    <property type="match status" value="1"/>
</dbReference>
<keyword evidence="5" id="KW-1185">Reference proteome</keyword>
<evidence type="ECO:0000313" key="4">
    <source>
        <dbReference type="EMBL" id="BDV34542.1"/>
    </source>
</evidence>
<feature type="domain" description="Aerotolerance regulator N-terminal" evidence="2">
    <location>
        <begin position="4"/>
        <end position="78"/>
    </location>
</feature>
<dbReference type="Gene3D" id="3.40.50.12140">
    <property type="entry name" value="Domain of unknown function DUF4159"/>
    <property type="match status" value="1"/>
</dbReference>
<dbReference type="RefSeq" id="WP_281927744.1">
    <property type="nucleotide sequence ID" value="NZ_AP027142.1"/>
</dbReference>
<evidence type="ECO:0000259" key="2">
    <source>
        <dbReference type="Pfam" id="PF07584"/>
    </source>
</evidence>
<dbReference type="Pfam" id="PF07584">
    <property type="entry name" value="BatA"/>
    <property type="match status" value="1"/>
</dbReference>
<dbReference type="SUPFAM" id="SSF52317">
    <property type="entry name" value="Class I glutamine amidotransferase-like"/>
    <property type="match status" value="1"/>
</dbReference>
<accession>A0ABN6VGQ1</accession>
<feature type="transmembrane region" description="Helical" evidence="1">
    <location>
        <begin position="58"/>
        <end position="80"/>
    </location>
</feature>
<dbReference type="InterPro" id="IPR011933">
    <property type="entry name" value="Double_TM_dom"/>
</dbReference>
<keyword evidence="1" id="KW-1133">Transmembrane helix</keyword>
<name>A0ABN6VGQ1_9HYPH</name>
<feature type="transmembrane region" description="Helical" evidence="1">
    <location>
        <begin position="6"/>
        <end position="25"/>
    </location>
</feature>
<dbReference type="Proteomes" id="UP001317629">
    <property type="component" value="Chromosome"/>
</dbReference>
<dbReference type="NCBIfam" id="TIGR02226">
    <property type="entry name" value="two_anch"/>
    <property type="match status" value="1"/>
</dbReference>
<dbReference type="CDD" id="cd03143">
    <property type="entry name" value="A4_beta-galactosidase_middle_domain"/>
    <property type="match status" value="1"/>
</dbReference>
<evidence type="ECO:0000259" key="3">
    <source>
        <dbReference type="Pfam" id="PF13709"/>
    </source>
</evidence>
<gene>
    <name evidence="4" type="ORF">SS37A_20710</name>
</gene>
<dbReference type="InterPro" id="IPR029062">
    <property type="entry name" value="Class_I_gatase-like"/>
</dbReference>
<sequence>MGGLSFAAPLALIGLASLPLIYWLLRVTPPRPREIVFPPTKILRELRRDEETPSKTPLWLLLMRLGLAAALILAMAGPVWSPSGTVAAISTPTLVALDDSWAAAPSWEKRVAAGAAIIESAARGGAPVAVMTLSETAAPSLSEAGRALEKLRSERPKPYFSNRAAAADALAAFAKANPKARIVWISDGLAQGEAGAFAKALKAASDAGARVEVLTDDHAPLALAAPTNDAATLGVDALRADASGPAAATVVAYDSRGQIIGRAGVDFGGSLRAKATLDLPVELRNDVSLLRIEGENSAGAVALLDARSKVRRVAVAGGAGLDEAQPLLSPLYYLEKALAPFAQTREARPGVTDPIQALLAERPNVLALADVGLAPGETYEALSRFVEEGGTLIRFAGPRLANAADDLLPVRLRRNGRVLGGALSWETPKALADFDATSPFFGLPASKDVSVQRQVLAEPDPGLAQKSWARLSDGTPLVTAERRGKGLIVLFHVNADTSWSNLPISGLFVDMLKRICAMSGESAPLPGDETTATASDQRLLAPMKALDGFGALGAPGPNAQAITADFTGAASAEHPPGLYGAGDASVALQTLRAEDDISRFDFAAAGLATSVLASGAPVDFRGPLLAAALLAFIADAVIVLVLSGKLRVRPLTAAAGALVILLAPLHARDARAENGAKPVVSQRDKEAALTTRLAYVVSGDAKIDEVSRSGLEALSRTLATRTSFSPGDPIGVDPAKDELAFYPMLYWPVVASAAQPSAKTTARVANYMRQGGTVVFDTRDALAQRPGDAPTPETQWLRDFTKGLDIPELEVVPSDHVITKTFYLLDGFVGRYASGQTWVEALPPDPKEGAARPVRATDSVSAIVITSNDLASAWAQDKRGQPLFPLTPGGARQRELALRGGVNLVMYTLTGNYKSDQVHVRDLLERIGQ</sequence>